<feature type="region of interest" description="Disordered" evidence="1">
    <location>
        <begin position="327"/>
        <end position="445"/>
    </location>
</feature>
<reference evidence="2" key="1">
    <citation type="submission" date="2020-04" db="EMBL/GenBank/DDBJ databases">
        <authorList>
            <person name="Chiriac C."/>
            <person name="Salcher M."/>
            <person name="Ghai R."/>
            <person name="Kavagutti S V."/>
        </authorList>
    </citation>
    <scope>NUCLEOTIDE SEQUENCE</scope>
</reference>
<evidence type="ECO:0008006" key="3">
    <source>
        <dbReference type="Google" id="ProtNLM"/>
    </source>
</evidence>
<dbReference type="InterPro" id="IPR014729">
    <property type="entry name" value="Rossmann-like_a/b/a_fold"/>
</dbReference>
<protein>
    <recommendedName>
        <fullName evidence="3">Cytidyltransferase-like domain-containing protein</fullName>
    </recommendedName>
</protein>
<feature type="compositionally biased region" description="Basic and acidic residues" evidence="1">
    <location>
        <begin position="519"/>
        <end position="558"/>
    </location>
</feature>
<proteinExistence type="predicted"/>
<gene>
    <name evidence="2" type="ORF">UFOVP449_85</name>
</gene>
<feature type="region of interest" description="Disordered" evidence="1">
    <location>
        <begin position="485"/>
        <end position="558"/>
    </location>
</feature>
<evidence type="ECO:0000256" key="1">
    <source>
        <dbReference type="SAM" id="MobiDB-lite"/>
    </source>
</evidence>
<accession>A0A6J5MCV5</accession>
<evidence type="ECO:0000313" key="2">
    <source>
        <dbReference type="EMBL" id="CAB4142860.1"/>
    </source>
</evidence>
<dbReference type="EMBL" id="LR796420">
    <property type="protein sequence ID" value="CAB4142860.1"/>
    <property type="molecule type" value="Genomic_DNA"/>
</dbReference>
<dbReference type="Gene3D" id="3.40.50.620">
    <property type="entry name" value="HUPs"/>
    <property type="match status" value="1"/>
</dbReference>
<dbReference type="SUPFAM" id="SSF52374">
    <property type="entry name" value="Nucleotidylyl transferase"/>
    <property type="match status" value="1"/>
</dbReference>
<feature type="compositionally biased region" description="Basic and acidic residues" evidence="1">
    <location>
        <begin position="354"/>
        <end position="376"/>
    </location>
</feature>
<feature type="compositionally biased region" description="Basic and acidic residues" evidence="1">
    <location>
        <begin position="396"/>
        <end position="429"/>
    </location>
</feature>
<feature type="compositionally biased region" description="Basic and acidic residues" evidence="1">
    <location>
        <begin position="327"/>
        <end position="337"/>
    </location>
</feature>
<organism evidence="2">
    <name type="scientific">uncultured Caudovirales phage</name>
    <dbReference type="NCBI Taxonomy" id="2100421"/>
    <lineage>
        <taxon>Viruses</taxon>
        <taxon>Duplodnaviria</taxon>
        <taxon>Heunggongvirae</taxon>
        <taxon>Uroviricota</taxon>
        <taxon>Caudoviricetes</taxon>
        <taxon>Peduoviridae</taxon>
        <taxon>Maltschvirus</taxon>
        <taxon>Maltschvirus maltsch</taxon>
    </lineage>
</organism>
<sequence length="1649" mass="182157">MNIIKEADKPTVKKTVVVYAGRFQPFHKGHYAAYSKLVSKFGRENVFIGTSSDTSGPKSPFNFDEKKKIATTMFGIPADRFIQIKNPYKPVEILSKFDGQTTQYIAAVGEKDATRLQGKYFKPYNGKAGYGYDEIGYVYPVPAEKDPISGTDVRNYLGGDDEKKAKSFFLKAYPKFDKKIFDMITDKIKSKQMQSLDEYGARTMGNGMSGDFGPNPFSIKDDDVNEEGLPGGAFTGLVSPTGYIGGAPKPKDVKKLSKKLHKGDDTESHSKYVYDPIKEILSNIAAEELFKEFVEGYFGEAEENPIMDKEIEYTRTNGERAKIKVRDALRLKKDHPAHIQAKKMVGTDKPQAAPEKKPEETPTTDKEKKGPEDKKPAIPAAAGDKPKPMTGAALKSDAERTPDEKKQQDLKNEIEKEKKDLSAEDKASLDKMNNPQSPERKGMLSALKKGMNKLVHGAQHVYEHKKEMVVGSFNAVKSLATTGKIGSVKDDKGKSVHWSDFTKKDANGKPQMEDVPVYETDHHGHTKKDKEGNPIQSKDKKGNPKTEKKPVFDDTNPERKELFEKSWKESKNQKKAVKGLAVEAAVLVGSIAVTGGIIGGVGAAAKGAGISGTLSGAAAGVGAKFASAGTFAKYLGKDIIKHCAFEAMGLKTAGAAAGGIALGAAKIFESTDQSVSAKKFMNNYIAKIIEKLKTYKLSDEQTLDALKRYKNEAPSLNAKSAADDLLKEKIDKEHYVPTTGMFNRNLTVQQKIDKLNPARAIQKSKIWHQTFAHHNPETGEIETESAVSRSKVRNIADFVGYSAKRLKLKNKPNVKLILGNTYTEYNASLGGYNPDTKDIYVVVPKRMTADICRTIAHELVHRKQDEMGYIKDRNTAGRTGSPIENQANAIAGILLRDYGKMNKSIYSEGLVLNEVSNIGVGNGSEDRPDGAFLPKGAARRLGAKDGYNNSDKWYTNGGYIQLEFPKADAIFGDEDQNKLTIHYVASNLPRQTGPKTKFTKNPDKVKLISEMGRGDIHFKAVFDYYKNGSARNKQLVAMLVTGNKFAKVKEIVKGLMEMDKDEIEHIENRLGISAFDETKKEVYGGEPGGWYGAGAKRSVDGWIDDGENDYTNLSAITENTVTSTATSDDHTYRIPYLPNWDKFDKHGESHAEIVGYTVLGHTSDHYSQKKKGVVMPSQNPNEENGEGKRWIHPVKGDEYYNDKKIKWELYPLKSRNLKHKFTPPVGNTVDVSTFAKASVIKENIAEWDRLLLEGGAYGHMSHPFDDMDLTFGELRDIITKALDGNLGVVREKTDGQALAISWKNGRLIAARNKSHLANAGANAMGIEDVASKFAGRGGLTDAYNFAMSDLNAAISGLSDKQRDKIFQQGKCFMNLEVIWPTSVNVIPYGQALLIFHNITCYDESGKAIAADQSAARTLAGMIKQINADLQSKYTIQGPPVTSIPKNQNLSSKKGKYLSKLSKLQNQFGLSDSDTVALYHQSWWENFIDEKAPVRVDKLTKEALVKRWAFGDKSFRLNTISNEELVKWAIDTDKVNVAKQQKENIKPFEEIFLGVGADILEFVSSVLTVTPDKAIRAMKDRLKSTADQVRTAGSPAQIQKLKAELERLNNLGGAERIVPVEGLVFFYNGKTYKLTGTFAPLNQILGIFYG</sequence>
<name>A0A6J5MCV5_9CAUD</name>